<sequence>MQQPEILSLAERLIPAYKTADFEFLLGQMTEGQAASVKILVKMELGRIMTPCSKPIDLRGKVKGECREYQLNGLTHWLDDVAFNAYHKNTQKFGGYTEGVWDALCNTHNNFRVMQKRSQSSEGNDQSSSYGVEVEAITIGHDLKRKENRLKVAAQVELLLPKNKLVHAVIVDLSPSGAKFKVPSAMKYQPSDIIAVKFTEFNNTLEIEGLNNSISYRVVAIDDSYENDAIKYLRVINLDSTEVIKEVIEHVTEVEGKKTRQDNKNKIISARVRSFEHTFLKHTCSLPIFFSGSSMKLVLTTENNKRIWQYWTDERNQQALNSLFQPQRVSQLIVPGASETSNTIYSFTHEHQSKRLFFSMMAPEASQELRNLFFHIGARRSSWRVFKLTVFELSNDERQAISEHSHELELDADTLTHCAVLQEIADSDCSADYLLSDKPNLANSQLNRFRHDRNPEQDPTYFYFDSKALRRETRYSFQSPLRLSETETLHHEGTLVDISNHGANIVLQTPCKLRAGSLCTINFSELNNLDKKLSLQSVCYQIIKISPGGQKIQLAIVENEQTEPVINFFETLIKHNKEKLNAIEEFLPSDNLIEGLHHILISKISNSPIFVEKRGKSLRPRIIGVKAPFKSYVEVLAQLGEEQKFSLGPIYKGRANSLLAQPMKPVSNPNPQFNELYITIARFGNRIQNVESKLREDFSNTKERVEFIKHAQTTGDVYVIRINSLPVLDPITTLTRKNISELVQINLSTARNLEKEIQSIVGFAELTDITEEVLLRLGISHQ</sequence>
<dbReference type="GO" id="GO:0035438">
    <property type="term" value="F:cyclic-di-GMP binding"/>
    <property type="evidence" value="ECO:0007669"/>
    <property type="project" value="InterPro"/>
</dbReference>
<dbReference type="Proteomes" id="UP000002943">
    <property type="component" value="Unassembled WGS sequence"/>
</dbReference>
<feature type="domain" description="PilZ" evidence="1">
    <location>
        <begin position="144"/>
        <end position="244"/>
    </location>
</feature>
<proteinExistence type="predicted"/>
<protein>
    <recommendedName>
        <fullName evidence="1">PilZ domain-containing protein</fullName>
    </recommendedName>
</protein>
<reference evidence="2 3" key="1">
    <citation type="journal article" date="2012" name="Int. J. Syst. Evol. Microbiol.">
        <title>Vibrio caribbeanicus sp. nov., isolated from the marine sponge Scleritoderma cyanea.</title>
        <authorList>
            <person name="Hoffmann M."/>
            <person name="Monday S.R."/>
            <person name="Allard M.W."/>
            <person name="Strain E.A."/>
            <person name="Whittaker P."/>
            <person name="Naum M."/>
            <person name="McCarthy P.J."/>
            <person name="Lopez J.V."/>
            <person name="Fischer M."/>
            <person name="Brown E.W."/>
        </authorList>
    </citation>
    <scope>NUCLEOTIDE SEQUENCE [LARGE SCALE GENOMIC DNA]</scope>
    <source>
        <strain evidence="2 3">ATCC BAA-2122</strain>
    </source>
</reference>
<evidence type="ECO:0000259" key="1">
    <source>
        <dbReference type="Pfam" id="PF07238"/>
    </source>
</evidence>
<dbReference type="SUPFAM" id="SSF141371">
    <property type="entry name" value="PilZ domain-like"/>
    <property type="match status" value="1"/>
</dbReference>
<dbReference type="OrthoDB" id="6208912at2"/>
<dbReference type="Pfam" id="PF07238">
    <property type="entry name" value="PilZ"/>
    <property type="match status" value="2"/>
</dbReference>
<comment type="caution">
    <text evidence="2">The sequence shown here is derived from an EMBL/GenBank/DDBJ whole genome shotgun (WGS) entry which is preliminary data.</text>
</comment>
<dbReference type="eggNOG" id="ENOG502Z80T">
    <property type="taxonomic scope" value="Bacteria"/>
</dbReference>
<name>E3BN58_9VIBR</name>
<dbReference type="InterPro" id="IPR009875">
    <property type="entry name" value="PilZ_domain"/>
</dbReference>
<keyword evidence="3" id="KW-1185">Reference proteome</keyword>
<dbReference type="EMBL" id="AEIU01000094">
    <property type="protein sequence ID" value="EFP95500.1"/>
    <property type="molecule type" value="Genomic_DNA"/>
</dbReference>
<dbReference type="STRING" id="796620.VIBC2010_17609"/>
<evidence type="ECO:0000313" key="3">
    <source>
        <dbReference type="Proteomes" id="UP000002943"/>
    </source>
</evidence>
<dbReference type="Gene3D" id="2.40.10.220">
    <property type="entry name" value="predicted glycosyltransferase like domains"/>
    <property type="match status" value="2"/>
</dbReference>
<organism evidence="2 3">
    <name type="scientific">Vibrio caribbeanicus ATCC BAA-2122</name>
    <dbReference type="NCBI Taxonomy" id="796620"/>
    <lineage>
        <taxon>Bacteria</taxon>
        <taxon>Pseudomonadati</taxon>
        <taxon>Pseudomonadota</taxon>
        <taxon>Gammaproteobacteria</taxon>
        <taxon>Vibrionales</taxon>
        <taxon>Vibrionaceae</taxon>
        <taxon>Vibrio</taxon>
    </lineage>
</organism>
<dbReference type="RefSeq" id="WP_009602567.1">
    <property type="nucleotide sequence ID" value="NZ_AEIU01000094.1"/>
</dbReference>
<gene>
    <name evidence="2" type="ORF">VIBC2010_17609</name>
</gene>
<dbReference type="AlphaFoldDB" id="E3BN58"/>
<feature type="domain" description="PilZ" evidence="1">
    <location>
        <begin position="469"/>
        <end position="550"/>
    </location>
</feature>
<accession>E3BN58</accession>
<evidence type="ECO:0000313" key="2">
    <source>
        <dbReference type="EMBL" id="EFP95500.1"/>
    </source>
</evidence>